<keyword evidence="3" id="KW-1185">Reference proteome</keyword>
<dbReference type="KEGG" id="ccb:Clocel_3045"/>
<dbReference type="PANTHER" id="PTHR30032">
    <property type="entry name" value="N-ACETYLMURAMOYL-L-ALANINE AMIDASE-RELATED"/>
    <property type="match status" value="1"/>
</dbReference>
<dbReference type="Pfam" id="PF08486">
    <property type="entry name" value="SpoIID"/>
    <property type="match status" value="1"/>
</dbReference>
<dbReference type="GO" id="GO:0030435">
    <property type="term" value="P:sporulation resulting in formation of a cellular spore"/>
    <property type="evidence" value="ECO:0007669"/>
    <property type="project" value="InterPro"/>
</dbReference>
<gene>
    <name evidence="2" type="ordered locus">Clocel_3045</name>
</gene>
<accession>D9STK1</accession>
<dbReference type="InterPro" id="IPR014225">
    <property type="entry name" value="Spore_II_D_firmicutes"/>
</dbReference>
<name>D9STK1_CLOC7</name>
<evidence type="ECO:0000313" key="2">
    <source>
        <dbReference type="EMBL" id="ADL52735.1"/>
    </source>
</evidence>
<dbReference type="NCBIfam" id="TIGR02870">
    <property type="entry name" value="spore_II_D"/>
    <property type="match status" value="1"/>
</dbReference>
<dbReference type="HOGENOM" id="CLU_021203_1_1_9"/>
<evidence type="ECO:0000259" key="1">
    <source>
        <dbReference type="Pfam" id="PF08486"/>
    </source>
</evidence>
<proteinExistence type="predicted"/>
<dbReference type="RefSeq" id="WP_010075830.1">
    <property type="nucleotide sequence ID" value="NC_014393.1"/>
</dbReference>
<dbReference type="STRING" id="573061.Clocel_3045"/>
<reference evidence="2 3" key="1">
    <citation type="submission" date="2010-08" db="EMBL/GenBank/DDBJ databases">
        <title>Complete sequence of Clostridium cellulovorans 743B.</title>
        <authorList>
            <consortium name="US DOE Joint Genome Institute"/>
            <person name="Lucas S."/>
            <person name="Copeland A."/>
            <person name="Lapidus A."/>
            <person name="Cheng J.-F."/>
            <person name="Bruce D."/>
            <person name="Goodwin L."/>
            <person name="Pitluck S."/>
            <person name="Chertkov O."/>
            <person name="Detter J.C."/>
            <person name="Han C."/>
            <person name="Tapia R."/>
            <person name="Land M."/>
            <person name="Hauser L."/>
            <person name="Chang Y.-J."/>
            <person name="Jeffries C."/>
            <person name="Kyrpides N."/>
            <person name="Ivanova N."/>
            <person name="Mikhailova N."/>
            <person name="Hemme C.L."/>
            <person name="Woyke T."/>
        </authorList>
    </citation>
    <scope>NUCLEOTIDE SEQUENCE [LARGE SCALE GENOMIC DNA]</scope>
    <source>
        <strain evidence="3">ATCC 35296 / DSM 3052 / OCM 3 / 743B</strain>
    </source>
</reference>
<dbReference type="PANTHER" id="PTHR30032:SF4">
    <property type="entry name" value="AMIDASE ENHANCER"/>
    <property type="match status" value="1"/>
</dbReference>
<dbReference type="OrthoDB" id="9794671at2"/>
<dbReference type="EMBL" id="CP002160">
    <property type="protein sequence ID" value="ADL52735.1"/>
    <property type="molecule type" value="Genomic_DNA"/>
</dbReference>
<organism evidence="2 3">
    <name type="scientific">Clostridium cellulovorans (strain ATCC 35296 / DSM 3052 / OCM 3 / 743B)</name>
    <dbReference type="NCBI Taxonomy" id="573061"/>
    <lineage>
        <taxon>Bacteria</taxon>
        <taxon>Bacillati</taxon>
        <taxon>Bacillota</taxon>
        <taxon>Clostridia</taxon>
        <taxon>Eubacteriales</taxon>
        <taxon>Clostridiaceae</taxon>
        <taxon>Clostridium</taxon>
    </lineage>
</organism>
<sequence length="356" mass="40347">MKKILLVLTSLVMFILMTSIIIPKKKWMESTLDNNVEKVQAFNEVGSEEKKQDFDISNYNGEFKIKLFRSKENRIEEMGLEDYVTGVVCGEMPAEFPSEALKAQAIAARTYALAHVEAFGGVSNPGANGANLIDTVANQVYYSKDERMESWTQRKREEYWNKITNAVKETEGQVLIYDGKLVQKPYFFSTSSGKTEEAIDVFKEDAPYLKSVDSLGEEDSPKYDDKKIVSREYFVETILKQYPNANISTEKLEGQIEIKDRTTGGAAKEIRVGNEIIEGTKIRSLFILNSSNFDINLNATSVIFITKGYGHGVGMSQWGARIMAKEGKGYKEILEHYYSGVEIKRIDWKENKYIGI</sequence>
<dbReference type="InterPro" id="IPR013486">
    <property type="entry name" value="SpoIID/LytB"/>
</dbReference>
<evidence type="ECO:0000313" key="3">
    <source>
        <dbReference type="Proteomes" id="UP000002730"/>
    </source>
</evidence>
<feature type="domain" description="Sporulation stage II protein D amidase enhancer LytB N-terminal" evidence="1">
    <location>
        <begin position="71"/>
        <end position="177"/>
    </location>
</feature>
<protein>
    <submittedName>
        <fullName evidence="2">Stage II sporulation protein D</fullName>
    </submittedName>
</protein>
<dbReference type="InterPro" id="IPR051922">
    <property type="entry name" value="Bact_Sporulation_Assoc"/>
</dbReference>
<dbReference type="AlphaFoldDB" id="D9STK1"/>
<dbReference type="GO" id="GO:0030288">
    <property type="term" value="C:outer membrane-bounded periplasmic space"/>
    <property type="evidence" value="ECO:0007669"/>
    <property type="project" value="TreeGrafter"/>
</dbReference>
<dbReference type="eggNOG" id="COG2385">
    <property type="taxonomic scope" value="Bacteria"/>
</dbReference>
<dbReference type="InterPro" id="IPR013693">
    <property type="entry name" value="SpoIID/LytB_N"/>
</dbReference>
<dbReference type="Proteomes" id="UP000002730">
    <property type="component" value="Chromosome"/>
</dbReference>
<dbReference type="NCBIfam" id="TIGR02669">
    <property type="entry name" value="SpoIID_LytB"/>
    <property type="match status" value="1"/>
</dbReference>